<dbReference type="EMBL" id="FUYE01000006">
    <property type="protein sequence ID" value="SKA94384.1"/>
    <property type="molecule type" value="Genomic_DNA"/>
</dbReference>
<evidence type="ECO:0000256" key="1">
    <source>
        <dbReference type="SAM" id="MobiDB-lite"/>
    </source>
</evidence>
<dbReference type="RefSeq" id="WP_078813363.1">
    <property type="nucleotide sequence ID" value="NZ_FUYE01000006.1"/>
</dbReference>
<protein>
    <submittedName>
        <fullName evidence="2">Uncharacterized protein</fullName>
    </submittedName>
</protein>
<sequence length="317" mass="33688">MTPRPSSPSWRWLAFLLAVILLGVTPLGWGQSRSSGSYRVESESISAGVSEGTSPTFESTSGAGLPPPAEQTSPAYEATPDLSGQLSVPLGFALAGPLTVVEGESAQYYPAIALDDGTYQSLGLEGASFTLLTTSAYAQLSTGGALTTSFLPQAETLTLQVNQGPAQATRQITVKDTLKDNFGPYAGDGLDDAWQFLWFGPHDPAGLAQADADGDGFTNAYEHLTGTAPTDRSSAFRLSLQQAPEEGSLSLRLPALLTGRRYRLQTSLTLTPPWHDLEVLEPEADLPGYLWTLPLPPAAENLGRLGFYRVVVERMGP</sequence>
<feature type="region of interest" description="Disordered" evidence="1">
    <location>
        <begin position="47"/>
        <end position="80"/>
    </location>
</feature>
<name>A0A1T4XXY6_9BACT</name>
<reference evidence="3" key="1">
    <citation type="submission" date="2017-02" db="EMBL/GenBank/DDBJ databases">
        <authorList>
            <person name="Varghese N."/>
            <person name="Submissions S."/>
        </authorList>
    </citation>
    <scope>NUCLEOTIDE SEQUENCE [LARGE SCALE GENOMIC DNA]</scope>
    <source>
        <strain evidence="3">ATCC 700200</strain>
    </source>
</reference>
<dbReference type="Proteomes" id="UP000190774">
    <property type="component" value="Unassembled WGS sequence"/>
</dbReference>
<organism evidence="2 3">
    <name type="scientific">Prosthecobacter debontii</name>
    <dbReference type="NCBI Taxonomy" id="48467"/>
    <lineage>
        <taxon>Bacteria</taxon>
        <taxon>Pseudomonadati</taxon>
        <taxon>Verrucomicrobiota</taxon>
        <taxon>Verrucomicrobiia</taxon>
        <taxon>Verrucomicrobiales</taxon>
        <taxon>Verrucomicrobiaceae</taxon>
        <taxon>Prosthecobacter</taxon>
    </lineage>
</organism>
<accession>A0A1T4XXY6</accession>
<keyword evidence="3" id="KW-1185">Reference proteome</keyword>
<dbReference type="OrthoDB" id="200230at2"/>
<proteinExistence type="predicted"/>
<dbReference type="AlphaFoldDB" id="A0A1T4XXY6"/>
<evidence type="ECO:0000313" key="2">
    <source>
        <dbReference type="EMBL" id="SKA94384.1"/>
    </source>
</evidence>
<evidence type="ECO:0000313" key="3">
    <source>
        <dbReference type="Proteomes" id="UP000190774"/>
    </source>
</evidence>
<gene>
    <name evidence="2" type="ORF">SAMN02745166_02152</name>
</gene>
<feature type="compositionally biased region" description="Polar residues" evidence="1">
    <location>
        <begin position="47"/>
        <end position="62"/>
    </location>
</feature>